<gene>
    <name evidence="3" type="ORF">PBAT_19430</name>
</gene>
<dbReference type="AlphaFoldDB" id="A0A162KA57"/>
<accession>A0A162KA57</accession>
<comment type="caution">
    <text evidence="3">The sequence shown here is derived from an EMBL/GenBank/DDBJ whole genome shotgun (WGS) entry which is preliminary data.</text>
</comment>
<dbReference type="EMBL" id="LVJI01000031">
    <property type="protein sequence ID" value="OAB42768.1"/>
    <property type="molecule type" value="Genomic_DNA"/>
</dbReference>
<feature type="chain" id="PRO_5038718834" evidence="1">
    <location>
        <begin position="24"/>
        <end position="274"/>
    </location>
</feature>
<dbReference type="Gene3D" id="3.30.457.10">
    <property type="entry name" value="Copper amine oxidase-like, N-terminal domain"/>
    <property type="match status" value="1"/>
</dbReference>
<protein>
    <submittedName>
        <fullName evidence="3">Copper amine oxidase</fullName>
    </submittedName>
</protein>
<evidence type="ECO:0000259" key="2">
    <source>
        <dbReference type="Pfam" id="PF07833"/>
    </source>
</evidence>
<feature type="domain" description="Copper amine oxidase-like N-terminal" evidence="2">
    <location>
        <begin position="32"/>
        <end position="135"/>
    </location>
</feature>
<reference evidence="3 4" key="1">
    <citation type="submission" date="2016-03" db="EMBL/GenBank/DDBJ databases">
        <title>Draft genome sequence of Paenibacillus antarcticus CECT 5836.</title>
        <authorList>
            <person name="Shin S.-K."/>
            <person name="Yi H."/>
        </authorList>
    </citation>
    <scope>NUCLEOTIDE SEQUENCE [LARGE SCALE GENOMIC DNA]</scope>
    <source>
        <strain evidence="3 4">CECT 5836</strain>
    </source>
</reference>
<dbReference type="SUPFAM" id="SSF55383">
    <property type="entry name" value="Copper amine oxidase, domain N"/>
    <property type="match status" value="2"/>
</dbReference>
<dbReference type="Pfam" id="PF07833">
    <property type="entry name" value="Cu_amine_oxidN1"/>
    <property type="match status" value="1"/>
</dbReference>
<sequence length="274" mass="30488">MKRIFSVVFLIFLLVITSLPAYAAAATNIQIKVDGVVIPSEVDPEIRNTRTMVPLRVISENLGAKVNWSDSEVTLTRGDMQVILKLNSSTAVKNGKTVLLDVKPFIKNNRIIVPLRFLAETFGCNINYRNLTVTVDTEPLFIDGVKVTALQQDFHMTMGSVVNQIKGNANIEAIYNNFVDNKGSKVEAPSDPTWSVQYGTGQYDFLDQEGNSIKRFDIYSLSQSSPEAAPEVHIYDATENQWYLFNDAAKKSMYQFIDTATKNGFLTVISNSAP</sequence>
<proteinExistence type="predicted"/>
<dbReference type="InterPro" id="IPR012854">
    <property type="entry name" value="Cu_amine_oxidase-like_N"/>
</dbReference>
<dbReference type="OrthoDB" id="9778320at2"/>
<organism evidence="3 4">
    <name type="scientific">Paenibacillus antarcticus</name>
    <dbReference type="NCBI Taxonomy" id="253703"/>
    <lineage>
        <taxon>Bacteria</taxon>
        <taxon>Bacillati</taxon>
        <taxon>Bacillota</taxon>
        <taxon>Bacilli</taxon>
        <taxon>Bacillales</taxon>
        <taxon>Paenibacillaceae</taxon>
        <taxon>Paenibacillus</taxon>
    </lineage>
</organism>
<evidence type="ECO:0000313" key="4">
    <source>
        <dbReference type="Proteomes" id="UP000077355"/>
    </source>
</evidence>
<evidence type="ECO:0000256" key="1">
    <source>
        <dbReference type="SAM" id="SignalP"/>
    </source>
</evidence>
<dbReference type="Proteomes" id="UP000077355">
    <property type="component" value="Unassembled WGS sequence"/>
</dbReference>
<dbReference type="InterPro" id="IPR036582">
    <property type="entry name" value="Mao_N_sf"/>
</dbReference>
<name>A0A162KA57_9BACL</name>
<keyword evidence="1" id="KW-0732">Signal</keyword>
<keyword evidence="4" id="KW-1185">Reference proteome</keyword>
<dbReference type="RefSeq" id="WP_068652029.1">
    <property type="nucleotide sequence ID" value="NZ_CP043611.1"/>
</dbReference>
<feature type="signal peptide" evidence="1">
    <location>
        <begin position="1"/>
        <end position="23"/>
    </location>
</feature>
<evidence type="ECO:0000313" key="3">
    <source>
        <dbReference type="EMBL" id="OAB42768.1"/>
    </source>
</evidence>